<reference evidence="7" key="1">
    <citation type="submission" date="2023-03" db="EMBL/GenBank/DDBJ databases">
        <title>A Study on Prevalence and Characterization of Enterobacter cloacae strains in China.</title>
        <authorList>
            <person name="Zheng Z."/>
        </authorList>
    </citation>
    <scope>NUCLEOTIDE SEQUENCE</scope>
    <source>
        <strain evidence="7">EC77</strain>
    </source>
</reference>
<keyword evidence="7" id="KW-0808">Transferase</keyword>
<keyword evidence="4" id="KW-0342">GTP-binding</keyword>
<dbReference type="FunFam" id="3.30.70.270:FF:000017">
    <property type="entry name" value="Predicted diguanylate cyclase"/>
    <property type="match status" value="1"/>
</dbReference>
<dbReference type="Pfam" id="PF00990">
    <property type="entry name" value="GGDEF"/>
    <property type="match status" value="1"/>
</dbReference>
<dbReference type="GO" id="GO:0005886">
    <property type="term" value="C:plasma membrane"/>
    <property type="evidence" value="ECO:0007669"/>
    <property type="project" value="TreeGrafter"/>
</dbReference>
<dbReference type="EMBL" id="JARJGR010000776">
    <property type="protein sequence ID" value="MDF3636785.1"/>
    <property type="molecule type" value="Genomic_DNA"/>
</dbReference>
<dbReference type="NCBIfam" id="TIGR00254">
    <property type="entry name" value="GGDEF"/>
    <property type="match status" value="1"/>
</dbReference>
<dbReference type="InterPro" id="IPR050469">
    <property type="entry name" value="Diguanylate_Cyclase"/>
</dbReference>
<comment type="catalytic activity">
    <reaction evidence="5">
        <text>2 GTP = 3',3'-c-di-GMP + 2 diphosphate</text>
        <dbReference type="Rhea" id="RHEA:24898"/>
        <dbReference type="ChEBI" id="CHEBI:33019"/>
        <dbReference type="ChEBI" id="CHEBI:37565"/>
        <dbReference type="ChEBI" id="CHEBI:58805"/>
        <dbReference type="EC" id="2.7.7.65"/>
    </reaction>
</comment>
<comment type="cofactor">
    <cofactor evidence="1">
        <name>Mg(2+)</name>
        <dbReference type="ChEBI" id="CHEBI:18420"/>
    </cofactor>
</comment>
<evidence type="ECO:0000256" key="3">
    <source>
        <dbReference type="ARBA" id="ARBA00012528"/>
    </source>
</evidence>
<keyword evidence="4" id="KW-0547">Nucleotide-binding</keyword>
<accession>A0AAW6NKS5</accession>
<proteinExistence type="predicted"/>
<keyword evidence="7" id="KW-0548">Nucleotidyltransferase</keyword>
<dbReference type="GO" id="GO:1902201">
    <property type="term" value="P:negative regulation of bacterial-type flagellum-dependent cell motility"/>
    <property type="evidence" value="ECO:0007669"/>
    <property type="project" value="TreeGrafter"/>
</dbReference>
<dbReference type="PANTHER" id="PTHR45138:SF6">
    <property type="entry name" value="DIGUANYLATE CYCLASE DGCN"/>
    <property type="match status" value="1"/>
</dbReference>
<dbReference type="GO" id="GO:0005525">
    <property type="term" value="F:GTP binding"/>
    <property type="evidence" value="ECO:0007669"/>
    <property type="project" value="UniProtKB-KW"/>
</dbReference>
<dbReference type="PROSITE" id="PS50887">
    <property type="entry name" value="GGDEF"/>
    <property type="match status" value="1"/>
</dbReference>
<gene>
    <name evidence="7" type="ORF">P3S46_06140</name>
</gene>
<dbReference type="EC" id="2.7.7.65" evidence="3"/>
<feature type="non-terminal residue" evidence="7">
    <location>
        <position position="1"/>
    </location>
</feature>
<dbReference type="Gene3D" id="3.30.70.270">
    <property type="match status" value="1"/>
</dbReference>
<dbReference type="GO" id="GO:0043709">
    <property type="term" value="P:cell adhesion involved in single-species biofilm formation"/>
    <property type="evidence" value="ECO:0007669"/>
    <property type="project" value="TreeGrafter"/>
</dbReference>
<evidence type="ECO:0000256" key="5">
    <source>
        <dbReference type="ARBA" id="ARBA00034247"/>
    </source>
</evidence>
<dbReference type="PANTHER" id="PTHR45138">
    <property type="entry name" value="REGULATORY COMPONENTS OF SENSORY TRANSDUCTION SYSTEM"/>
    <property type="match status" value="1"/>
</dbReference>
<dbReference type="RefSeq" id="WP_276201473.1">
    <property type="nucleotide sequence ID" value="NZ_JARJGR010000776.1"/>
</dbReference>
<dbReference type="SMART" id="SM00267">
    <property type="entry name" value="GGDEF"/>
    <property type="match status" value="1"/>
</dbReference>
<evidence type="ECO:0000259" key="6">
    <source>
        <dbReference type="PROSITE" id="PS50887"/>
    </source>
</evidence>
<feature type="domain" description="GGDEF" evidence="6">
    <location>
        <begin position="42"/>
        <end position="171"/>
    </location>
</feature>
<dbReference type="AlphaFoldDB" id="A0AAW6NKS5"/>
<evidence type="ECO:0000256" key="1">
    <source>
        <dbReference type="ARBA" id="ARBA00001946"/>
    </source>
</evidence>
<organism evidence="7 8">
    <name type="scientific">Enterobacter cloacae</name>
    <dbReference type="NCBI Taxonomy" id="550"/>
    <lineage>
        <taxon>Bacteria</taxon>
        <taxon>Pseudomonadati</taxon>
        <taxon>Pseudomonadota</taxon>
        <taxon>Gammaproteobacteria</taxon>
        <taxon>Enterobacterales</taxon>
        <taxon>Enterobacteriaceae</taxon>
        <taxon>Enterobacter</taxon>
        <taxon>Enterobacter cloacae complex</taxon>
    </lineage>
</organism>
<evidence type="ECO:0000313" key="7">
    <source>
        <dbReference type="EMBL" id="MDF3636785.1"/>
    </source>
</evidence>
<dbReference type="CDD" id="cd01949">
    <property type="entry name" value="GGDEF"/>
    <property type="match status" value="1"/>
</dbReference>
<name>A0AAW6NKS5_ENTCL</name>
<dbReference type="InterPro" id="IPR043128">
    <property type="entry name" value="Rev_trsase/Diguanyl_cyclase"/>
</dbReference>
<dbReference type="SUPFAM" id="SSF55073">
    <property type="entry name" value="Nucleotide cyclase"/>
    <property type="match status" value="1"/>
</dbReference>
<dbReference type="GO" id="GO:0052621">
    <property type="term" value="F:diguanylate cyclase activity"/>
    <property type="evidence" value="ECO:0007669"/>
    <property type="project" value="UniProtKB-EC"/>
</dbReference>
<dbReference type="Proteomes" id="UP001215180">
    <property type="component" value="Unassembled WGS sequence"/>
</dbReference>
<dbReference type="InterPro" id="IPR029787">
    <property type="entry name" value="Nucleotide_cyclase"/>
</dbReference>
<sequence>TIRTNKERELAYVRQATHDALTGCKNRRAFDNDVDELLTAHQPFVLALVDIDNFKSINDTWGHAAGDCVLIEAAKRMVEFGEKRHQSYRLGGDEFAMILYGVHTAREVEYICAALSQQFIRPFDLHNGHTASMSLSIGFALAWENASVEALLEQADRNMYLVKNQRSKTIS</sequence>
<comment type="pathway">
    <text evidence="2">Purine metabolism; 3',5'-cyclic di-GMP biosynthesis.</text>
</comment>
<evidence type="ECO:0000256" key="2">
    <source>
        <dbReference type="ARBA" id="ARBA00004665"/>
    </source>
</evidence>
<dbReference type="InterPro" id="IPR000160">
    <property type="entry name" value="GGDEF_dom"/>
</dbReference>
<protein>
    <recommendedName>
        <fullName evidence="3">diguanylate cyclase</fullName>
        <ecNumber evidence="3">2.7.7.65</ecNumber>
    </recommendedName>
</protein>
<evidence type="ECO:0000313" key="8">
    <source>
        <dbReference type="Proteomes" id="UP001215180"/>
    </source>
</evidence>
<comment type="caution">
    <text evidence="7">The sequence shown here is derived from an EMBL/GenBank/DDBJ whole genome shotgun (WGS) entry which is preliminary data.</text>
</comment>
<evidence type="ECO:0000256" key="4">
    <source>
        <dbReference type="ARBA" id="ARBA00023134"/>
    </source>
</evidence>